<sequence>MNPPEELKFVATFLQRGQELREREPIIAYYCNYYSAKLAIEKGATSKESQIFLLNLLDALEQDKVNLAGNEAIGNDVVGYAHVENFALRIFINADNEDRAGRASKKTAKTFLAASIFLELLKTFGALDSEVQQKIRYAKFKAADIIKALKEGRVPVAGPPGGEQMASEDNALDGANTLPTSEHQISPIESSVPTDLQSMSITPTLPLSDAISRPQSFLPAPIRFDYASSSQDPVQTPHSAQSHSTTFTPSSLAPPLPLPQPYLRPNHQSVPYPPPATTPDYDSNATILFDEQASKVMAQAQRHSKFAISALQFEDVPTAIDNLQKALALLQPLARPT</sequence>
<comment type="caution">
    <text evidence="12">The sequence shown here is derived from an EMBL/GenBank/DDBJ whole genome shotgun (WGS) entry which is preliminary data.</text>
</comment>
<dbReference type="InterPro" id="IPR041212">
    <property type="entry name" value="Vta1_C"/>
</dbReference>
<reference evidence="12 13" key="1">
    <citation type="submission" date="2021-02" db="EMBL/GenBank/DDBJ databases">
        <title>Variation within the Batrachochytrium salamandrivorans European outbreak.</title>
        <authorList>
            <person name="Kelly M."/>
            <person name="Pasmans F."/>
            <person name="Shea T.P."/>
            <person name="Munoz J.F."/>
            <person name="Carranza S."/>
            <person name="Cuomo C.A."/>
            <person name="Martel A."/>
        </authorList>
    </citation>
    <scope>NUCLEOTIDE SEQUENCE [LARGE SCALE GENOMIC DNA]</scope>
    <source>
        <strain evidence="12 13">AMFP18/2</strain>
    </source>
</reference>
<dbReference type="PANTHER" id="PTHR46009:SF1">
    <property type="entry name" value="VACUOLAR PROTEIN SORTING-ASSOCIATED PROTEIN VTA1 HOMOLOG"/>
    <property type="match status" value="1"/>
</dbReference>
<gene>
    <name evidence="12" type="ORF">BASA50_001018</name>
</gene>
<keyword evidence="7" id="KW-0653">Protein transport</keyword>
<evidence type="ECO:0000256" key="7">
    <source>
        <dbReference type="ARBA" id="ARBA00022927"/>
    </source>
</evidence>
<keyword evidence="13" id="KW-1185">Reference proteome</keyword>
<feature type="region of interest" description="Disordered" evidence="9">
    <location>
        <begin position="228"/>
        <end position="283"/>
    </location>
</feature>
<protein>
    <recommendedName>
        <fullName evidence="14">Vta1/callose synthase N-terminal domain-containing protein</fullName>
    </recommendedName>
</protein>
<keyword evidence="6" id="KW-0967">Endosome</keyword>
<feature type="domain" description="Vta1/callose synthase N-terminal" evidence="10">
    <location>
        <begin position="11"/>
        <end position="151"/>
    </location>
</feature>
<evidence type="ECO:0000256" key="2">
    <source>
        <dbReference type="ARBA" id="ARBA00004496"/>
    </source>
</evidence>
<dbReference type="InterPro" id="IPR044538">
    <property type="entry name" value="Vta1-like"/>
</dbReference>
<dbReference type="Gene3D" id="1.25.40.270">
    <property type="entry name" value="Vacuolar protein sorting-associated protein vta1"/>
    <property type="match status" value="1"/>
</dbReference>
<evidence type="ECO:0000256" key="8">
    <source>
        <dbReference type="ARBA" id="ARBA00023136"/>
    </source>
</evidence>
<dbReference type="InterPro" id="IPR039431">
    <property type="entry name" value="Vta1/CALS_N"/>
</dbReference>
<dbReference type="Pfam" id="PF04652">
    <property type="entry name" value="Vta1"/>
    <property type="match status" value="1"/>
</dbReference>
<evidence type="ECO:0000256" key="6">
    <source>
        <dbReference type="ARBA" id="ARBA00022753"/>
    </source>
</evidence>
<evidence type="ECO:0000313" key="12">
    <source>
        <dbReference type="EMBL" id="KAH6585684.1"/>
    </source>
</evidence>
<keyword evidence="8" id="KW-0472">Membrane</keyword>
<proteinExistence type="inferred from homology"/>
<evidence type="ECO:0000259" key="11">
    <source>
        <dbReference type="Pfam" id="PF18097"/>
    </source>
</evidence>
<evidence type="ECO:0008006" key="14">
    <source>
        <dbReference type="Google" id="ProtNLM"/>
    </source>
</evidence>
<name>A0ABQ8ET43_9FUNG</name>
<accession>A0ABQ8ET43</accession>
<dbReference type="EMBL" id="JAFCIX010000579">
    <property type="protein sequence ID" value="KAH6585684.1"/>
    <property type="molecule type" value="Genomic_DNA"/>
</dbReference>
<dbReference type="InterPro" id="IPR023175">
    <property type="entry name" value="Vta1/CALS_N_sf"/>
</dbReference>
<feature type="compositionally biased region" description="Polar residues" evidence="9">
    <location>
        <begin position="228"/>
        <end position="243"/>
    </location>
</feature>
<evidence type="ECO:0000256" key="1">
    <source>
        <dbReference type="ARBA" id="ARBA00004481"/>
    </source>
</evidence>
<comment type="subcellular location">
    <subcellularLocation>
        <location evidence="2">Cytoplasm</location>
    </subcellularLocation>
    <subcellularLocation>
        <location evidence="1">Endosome membrane</location>
        <topology evidence="1">Peripheral membrane protein</topology>
    </subcellularLocation>
</comment>
<evidence type="ECO:0000313" key="13">
    <source>
        <dbReference type="Proteomes" id="UP001648503"/>
    </source>
</evidence>
<organism evidence="12 13">
    <name type="scientific">Batrachochytrium salamandrivorans</name>
    <dbReference type="NCBI Taxonomy" id="1357716"/>
    <lineage>
        <taxon>Eukaryota</taxon>
        <taxon>Fungi</taxon>
        <taxon>Fungi incertae sedis</taxon>
        <taxon>Chytridiomycota</taxon>
        <taxon>Chytridiomycota incertae sedis</taxon>
        <taxon>Chytridiomycetes</taxon>
        <taxon>Rhizophydiales</taxon>
        <taxon>Rhizophydiales incertae sedis</taxon>
        <taxon>Batrachochytrium</taxon>
    </lineage>
</organism>
<evidence type="ECO:0000256" key="9">
    <source>
        <dbReference type="SAM" id="MobiDB-lite"/>
    </source>
</evidence>
<dbReference type="Proteomes" id="UP001648503">
    <property type="component" value="Unassembled WGS sequence"/>
</dbReference>
<dbReference type="Pfam" id="PF18097">
    <property type="entry name" value="Vta1_C"/>
    <property type="match status" value="1"/>
</dbReference>
<evidence type="ECO:0000256" key="5">
    <source>
        <dbReference type="ARBA" id="ARBA00022490"/>
    </source>
</evidence>
<comment type="similarity">
    <text evidence="3">Belongs to the VTA1 family.</text>
</comment>
<evidence type="ECO:0000256" key="4">
    <source>
        <dbReference type="ARBA" id="ARBA00022448"/>
    </source>
</evidence>
<evidence type="ECO:0000256" key="3">
    <source>
        <dbReference type="ARBA" id="ARBA00007895"/>
    </source>
</evidence>
<dbReference type="PANTHER" id="PTHR46009">
    <property type="entry name" value="VACUOLAR PROTEIN SORTING-ASSOCIATED PROTEIN VTA1 HOMOLOG"/>
    <property type="match status" value="1"/>
</dbReference>
<dbReference type="Gene3D" id="1.20.5.420">
    <property type="entry name" value="Immunoglobulin FC, subunit C"/>
    <property type="match status" value="1"/>
</dbReference>
<feature type="domain" description="Vta1 C-terminal" evidence="11">
    <location>
        <begin position="295"/>
        <end position="331"/>
    </location>
</feature>
<keyword evidence="5" id="KW-0963">Cytoplasm</keyword>
<keyword evidence="4" id="KW-0813">Transport</keyword>
<feature type="compositionally biased region" description="Pro residues" evidence="9">
    <location>
        <begin position="252"/>
        <end position="262"/>
    </location>
</feature>
<evidence type="ECO:0000259" key="10">
    <source>
        <dbReference type="Pfam" id="PF04652"/>
    </source>
</evidence>